<dbReference type="OMA" id="ATKSQFM"/>
<feature type="region of interest" description="Disordered" evidence="1">
    <location>
        <begin position="469"/>
        <end position="489"/>
    </location>
</feature>
<dbReference type="EMBL" id="CT868418">
    <property type="protein sequence ID" value="CAK81720.1"/>
    <property type="molecule type" value="Genomic_DNA"/>
</dbReference>
<dbReference type="OrthoDB" id="300198at2759"/>
<dbReference type="RefSeq" id="XP_001449117.1">
    <property type="nucleotide sequence ID" value="XM_001449080.1"/>
</dbReference>
<evidence type="ECO:0000313" key="2">
    <source>
        <dbReference type="EMBL" id="CAK81720.1"/>
    </source>
</evidence>
<dbReference type="HOGENOM" id="CLU_451644_0_0_1"/>
<dbReference type="InParanoid" id="A0DFA3"/>
<protein>
    <submittedName>
        <fullName evidence="2">Uncharacterized protein</fullName>
    </submittedName>
</protein>
<dbReference type="AlphaFoldDB" id="A0DFA3"/>
<dbReference type="Proteomes" id="UP000000600">
    <property type="component" value="Unassembled WGS sequence"/>
</dbReference>
<feature type="region of interest" description="Disordered" evidence="1">
    <location>
        <begin position="279"/>
        <end position="322"/>
    </location>
</feature>
<dbReference type="GeneID" id="5034902"/>
<keyword evidence="3" id="KW-1185">Reference proteome</keyword>
<dbReference type="KEGG" id="ptm:GSPATT00016533001"/>
<name>A0DFA3_PARTE</name>
<sequence>MSASVADDISDREMIEFSEDEHLTFFFNIDQVTNPINSKVYGEIPGVIQNYGTFAQSLQVCRQLSNLIIKNSIAEAQERFIVRNIPINAINEIEAETKLLLNAKLNDGGIEVESCDLIEDQEPDPIFCDRWRRNRIQMMIEEETHENEQNEEKLTTDPNKNISKSRLYDTKKQTVRLPTTPQPQHQIESKIIQIFQEEYEDEFEDKLRNAKLYEMKKKNEIEQKKKEDKLQSQVILNTLFEIEKKDGGTQKYTYDFDGKILLARAVKMDKLQPTNQKLKVEFKEPSKPDQQQQPTKKGGKRDSTKINKPLCPEQEIPNRVLQERKDATKEVIGDKALRIDKTSLFPYEVFTMNNGVKLYFEHKMKEGVRHQISDSAEHLQYKLSGSNLLSGDDASQFASQIRLTRAEYQLITDAKTLQATKSQFMPSETINVPEHDQQNTQQSILLKKKLGEIGKSEFPQDNKQVQFNTGSNQLQPLKKEVPSQQTSQTERIQLKNVKMIENLIVTALPDTPKSSKQEAPLPLIPDGVSKQYNSNHTRNPIDVFNQQLLTQKEWGKQMGGKTTYFPPVRQQKRSLETKAKKGSLEQMYKMPRERLVAQTGRTAMNFYKSNQDGKLLYAIQIGQKNITKSLSEGLMQTFYTTHSKFSDKLRQ</sequence>
<proteinExistence type="predicted"/>
<accession>A0DFA3</accession>
<organism evidence="2 3">
    <name type="scientific">Paramecium tetraurelia</name>
    <dbReference type="NCBI Taxonomy" id="5888"/>
    <lineage>
        <taxon>Eukaryota</taxon>
        <taxon>Sar</taxon>
        <taxon>Alveolata</taxon>
        <taxon>Ciliophora</taxon>
        <taxon>Intramacronucleata</taxon>
        <taxon>Oligohymenophorea</taxon>
        <taxon>Peniculida</taxon>
        <taxon>Parameciidae</taxon>
        <taxon>Paramecium</taxon>
    </lineage>
</organism>
<evidence type="ECO:0000313" key="3">
    <source>
        <dbReference type="Proteomes" id="UP000000600"/>
    </source>
</evidence>
<gene>
    <name evidence="2" type="ORF">GSPATT00016533001</name>
</gene>
<evidence type="ECO:0000256" key="1">
    <source>
        <dbReference type="SAM" id="MobiDB-lite"/>
    </source>
</evidence>
<reference evidence="2 3" key="1">
    <citation type="journal article" date="2006" name="Nature">
        <title>Global trends of whole-genome duplications revealed by the ciliate Paramecium tetraurelia.</title>
        <authorList>
            <consortium name="Genoscope"/>
            <person name="Aury J.-M."/>
            <person name="Jaillon O."/>
            <person name="Duret L."/>
            <person name="Noel B."/>
            <person name="Jubin C."/>
            <person name="Porcel B.M."/>
            <person name="Segurens B."/>
            <person name="Daubin V."/>
            <person name="Anthouard V."/>
            <person name="Aiach N."/>
            <person name="Arnaiz O."/>
            <person name="Billaut A."/>
            <person name="Beisson J."/>
            <person name="Blanc I."/>
            <person name="Bouhouche K."/>
            <person name="Camara F."/>
            <person name="Duharcourt S."/>
            <person name="Guigo R."/>
            <person name="Gogendeau D."/>
            <person name="Katinka M."/>
            <person name="Keller A.-M."/>
            <person name="Kissmehl R."/>
            <person name="Klotz C."/>
            <person name="Koll F."/>
            <person name="Le Moue A."/>
            <person name="Lepere C."/>
            <person name="Malinsky S."/>
            <person name="Nowacki M."/>
            <person name="Nowak J.K."/>
            <person name="Plattner H."/>
            <person name="Poulain J."/>
            <person name="Ruiz F."/>
            <person name="Serrano V."/>
            <person name="Zagulski M."/>
            <person name="Dessen P."/>
            <person name="Betermier M."/>
            <person name="Weissenbach J."/>
            <person name="Scarpelli C."/>
            <person name="Schachter V."/>
            <person name="Sperling L."/>
            <person name="Meyer E."/>
            <person name="Cohen J."/>
            <person name="Wincker P."/>
        </authorList>
    </citation>
    <scope>NUCLEOTIDE SEQUENCE [LARGE SCALE GENOMIC DNA]</scope>
    <source>
        <strain evidence="2 3">Stock d4-2</strain>
    </source>
</reference>